<sequence>MTTSRRQTSLATLITTGALCGGLLGLGREAHAAEEPEADAPPPPPPPPQSIFVAGATGATGSLVTKRLASVAPDVNLIAACRSATKAAELKLNETGATIVENLDVTDVNSIKRALKAAPGGVPTTVVCATGFVPGWNVLKMGELAHAVDNVGTKNLVDACVELGVKNFVLVSSILTNGRAIGQEKSPGFVITNAFGGVLDEKLEAELYLRKSGLRYAIVRPGGLKDAGVEPAGPIVLAAEDSAFSGEIGRDRVAEVVAEYALRTVGLSAIPMNDMPGMSMGAGEKVHTMDGFKENHVVEIIEKTSCIGDGDGCPSSPALGVDTSALKAFA</sequence>
<name>A0A830HL81_9CHLO</name>
<proteinExistence type="predicted"/>
<reference evidence="3" key="1">
    <citation type="submission" date="2020-10" db="EMBL/GenBank/DDBJ databases">
        <title>Unveiling of a novel bifunctional photoreceptor, Dualchrome1, isolated from a cosmopolitan green alga.</title>
        <authorList>
            <person name="Suzuki S."/>
            <person name="Kawachi M."/>
        </authorList>
    </citation>
    <scope>NUCLEOTIDE SEQUENCE</scope>
    <source>
        <strain evidence="3">NIES 2893</strain>
    </source>
</reference>
<comment type="caution">
    <text evidence="3">The sequence shown here is derived from an EMBL/GenBank/DDBJ whole genome shotgun (WGS) entry which is preliminary data.</text>
</comment>
<keyword evidence="1" id="KW-0732">Signal</keyword>
<evidence type="ECO:0000259" key="2">
    <source>
        <dbReference type="Pfam" id="PF13460"/>
    </source>
</evidence>
<dbReference type="InterPro" id="IPR016040">
    <property type="entry name" value="NAD(P)-bd_dom"/>
</dbReference>
<dbReference type="Gene3D" id="3.40.50.720">
    <property type="entry name" value="NAD(P)-binding Rossmann-like Domain"/>
    <property type="match status" value="1"/>
</dbReference>
<dbReference type="PANTHER" id="PTHR15020:SF11">
    <property type="entry name" value="OS06G0360300 PROTEIN"/>
    <property type="match status" value="1"/>
</dbReference>
<evidence type="ECO:0000256" key="1">
    <source>
        <dbReference type="SAM" id="SignalP"/>
    </source>
</evidence>
<dbReference type="OrthoDB" id="419598at2759"/>
<dbReference type="Pfam" id="PF13460">
    <property type="entry name" value="NAD_binding_10"/>
    <property type="match status" value="1"/>
</dbReference>
<feature type="chain" id="PRO_5032556397" description="NAD(P)-binding domain-containing protein" evidence="1">
    <location>
        <begin position="33"/>
        <end position="330"/>
    </location>
</feature>
<dbReference type="Proteomes" id="UP000660262">
    <property type="component" value="Unassembled WGS sequence"/>
</dbReference>
<dbReference type="EMBL" id="BNJQ01000019">
    <property type="protein sequence ID" value="GHP08166.1"/>
    <property type="molecule type" value="Genomic_DNA"/>
</dbReference>
<dbReference type="PANTHER" id="PTHR15020">
    <property type="entry name" value="FLAVIN REDUCTASE-RELATED"/>
    <property type="match status" value="1"/>
</dbReference>
<accession>A0A830HL81</accession>
<evidence type="ECO:0000313" key="3">
    <source>
        <dbReference type="EMBL" id="GHP08166.1"/>
    </source>
</evidence>
<dbReference type="InterPro" id="IPR036291">
    <property type="entry name" value="NAD(P)-bd_dom_sf"/>
</dbReference>
<keyword evidence="4" id="KW-1185">Reference proteome</keyword>
<evidence type="ECO:0000313" key="4">
    <source>
        <dbReference type="Proteomes" id="UP000660262"/>
    </source>
</evidence>
<dbReference type="SUPFAM" id="SSF51735">
    <property type="entry name" value="NAD(P)-binding Rossmann-fold domains"/>
    <property type="match status" value="1"/>
</dbReference>
<organism evidence="3 4">
    <name type="scientific">Pycnococcus provasolii</name>
    <dbReference type="NCBI Taxonomy" id="41880"/>
    <lineage>
        <taxon>Eukaryota</taxon>
        <taxon>Viridiplantae</taxon>
        <taxon>Chlorophyta</taxon>
        <taxon>Pseudoscourfieldiophyceae</taxon>
        <taxon>Pseudoscourfieldiales</taxon>
        <taxon>Pycnococcaceae</taxon>
        <taxon>Pycnococcus</taxon>
    </lineage>
</organism>
<protein>
    <recommendedName>
        <fullName evidence="2">NAD(P)-binding domain-containing protein</fullName>
    </recommendedName>
</protein>
<feature type="signal peptide" evidence="1">
    <location>
        <begin position="1"/>
        <end position="32"/>
    </location>
</feature>
<dbReference type="AlphaFoldDB" id="A0A830HL81"/>
<feature type="domain" description="NAD(P)-binding" evidence="2">
    <location>
        <begin position="55"/>
        <end position="259"/>
    </location>
</feature>
<gene>
    <name evidence="3" type="ORF">PPROV_000690800</name>
</gene>